<dbReference type="EMBL" id="AZHW01000094">
    <property type="protein sequence ID" value="ETX02928.1"/>
    <property type="molecule type" value="Genomic_DNA"/>
</dbReference>
<evidence type="ECO:0000313" key="2">
    <source>
        <dbReference type="Proteomes" id="UP000019141"/>
    </source>
</evidence>
<evidence type="ECO:0000313" key="1">
    <source>
        <dbReference type="EMBL" id="ETX02928.1"/>
    </source>
</evidence>
<proteinExistence type="predicted"/>
<name>W4LYF5_ENTF1</name>
<organism evidence="1 2">
    <name type="scientific">Entotheonella factor</name>
    <dbReference type="NCBI Taxonomy" id="1429438"/>
    <lineage>
        <taxon>Bacteria</taxon>
        <taxon>Pseudomonadati</taxon>
        <taxon>Nitrospinota/Tectimicrobiota group</taxon>
        <taxon>Candidatus Tectimicrobiota</taxon>
        <taxon>Candidatus Entotheonellia</taxon>
        <taxon>Candidatus Entotheonellales</taxon>
        <taxon>Candidatus Entotheonellaceae</taxon>
        <taxon>Candidatus Entotheonella</taxon>
    </lineage>
</organism>
<accession>W4LYF5</accession>
<comment type="caution">
    <text evidence="1">The sequence shown here is derived from an EMBL/GenBank/DDBJ whole genome shotgun (WGS) entry which is preliminary data.</text>
</comment>
<reference evidence="1 2" key="1">
    <citation type="journal article" date="2014" name="Nature">
        <title>An environmental bacterial taxon with a large and distinct metabolic repertoire.</title>
        <authorList>
            <person name="Wilson M.C."/>
            <person name="Mori T."/>
            <person name="Ruckert C."/>
            <person name="Uria A.R."/>
            <person name="Helf M.J."/>
            <person name="Takada K."/>
            <person name="Gernert C."/>
            <person name="Steffens U.A."/>
            <person name="Heycke N."/>
            <person name="Schmitt S."/>
            <person name="Rinke C."/>
            <person name="Helfrich E.J."/>
            <person name="Brachmann A.O."/>
            <person name="Gurgui C."/>
            <person name="Wakimoto T."/>
            <person name="Kracht M."/>
            <person name="Crusemann M."/>
            <person name="Hentschel U."/>
            <person name="Abe I."/>
            <person name="Matsunaga S."/>
            <person name="Kalinowski J."/>
            <person name="Takeyama H."/>
            <person name="Piel J."/>
        </authorList>
    </citation>
    <scope>NUCLEOTIDE SEQUENCE [LARGE SCALE GENOMIC DNA]</scope>
    <source>
        <strain evidence="2">TSY1</strain>
    </source>
</reference>
<dbReference type="HOGENOM" id="CLU_3165873_0_0_7"/>
<dbReference type="AlphaFoldDB" id="W4LYF5"/>
<protein>
    <submittedName>
        <fullName evidence="1">Uncharacterized protein</fullName>
    </submittedName>
</protein>
<dbReference type="Proteomes" id="UP000019141">
    <property type="component" value="Unassembled WGS sequence"/>
</dbReference>
<keyword evidence="2" id="KW-1185">Reference proteome</keyword>
<gene>
    <name evidence="1" type="ORF">ETSY1_01835</name>
</gene>
<sequence length="47" mass="5306">MTTKLLGKKTSQTGYLFAGESLRIEDERPCRFMKGTIEILLAAFENP</sequence>